<dbReference type="InterPro" id="IPR044039">
    <property type="entry name" value="DUF5745"/>
</dbReference>
<feature type="domain" description="DUF5745" evidence="3">
    <location>
        <begin position="89"/>
        <end position="147"/>
    </location>
</feature>
<feature type="compositionally biased region" description="Basic and acidic residues" evidence="2">
    <location>
        <begin position="515"/>
        <end position="524"/>
    </location>
</feature>
<evidence type="ECO:0000313" key="4">
    <source>
        <dbReference type="Proteomes" id="UP001652642"/>
    </source>
</evidence>
<feature type="compositionally biased region" description="Basic and acidic residues" evidence="2">
    <location>
        <begin position="163"/>
        <end position="181"/>
    </location>
</feature>
<evidence type="ECO:0000259" key="3">
    <source>
        <dbReference type="Pfam" id="PF19016"/>
    </source>
</evidence>
<keyword evidence="4" id="KW-1185">Reference proteome</keyword>
<feature type="region of interest" description="Disordered" evidence="2">
    <location>
        <begin position="428"/>
        <end position="450"/>
    </location>
</feature>
<evidence type="ECO:0000256" key="1">
    <source>
        <dbReference type="SAM" id="Coils"/>
    </source>
</evidence>
<feature type="region of interest" description="Disordered" evidence="2">
    <location>
        <begin position="159"/>
        <end position="214"/>
    </location>
</feature>
<proteinExistence type="predicted"/>
<dbReference type="InParanoid" id="A0A6J0SWI6"/>
<dbReference type="OrthoDB" id="545730at2759"/>
<dbReference type="GO" id="GO:0005813">
    <property type="term" value="C:centrosome"/>
    <property type="evidence" value="ECO:0007669"/>
    <property type="project" value="InterPro"/>
</dbReference>
<dbReference type="RefSeq" id="XP_020638039.2">
    <property type="nucleotide sequence ID" value="XM_020782380.2"/>
</dbReference>
<keyword evidence="1" id="KW-0175">Coiled coil</keyword>
<gene>
    <name evidence="5" type="primary">CEP95</name>
</gene>
<dbReference type="PANTHER" id="PTHR22545">
    <property type="entry name" value="CENTROSOMAL PROTEIN OF 95 KDA"/>
    <property type="match status" value="1"/>
</dbReference>
<feature type="coiled-coil region" evidence="1">
    <location>
        <begin position="579"/>
        <end position="624"/>
    </location>
</feature>
<reference evidence="4" key="1">
    <citation type="submission" date="2025-05" db="UniProtKB">
        <authorList>
            <consortium name="RefSeq"/>
        </authorList>
    </citation>
    <scope>NUCLEOTIDE SEQUENCE [LARGE SCALE GENOMIC DNA]</scope>
</reference>
<evidence type="ECO:0000313" key="5">
    <source>
        <dbReference type="RefSeq" id="XP_020638039.2"/>
    </source>
</evidence>
<dbReference type="Pfam" id="PF19016">
    <property type="entry name" value="DUF5745"/>
    <property type="match status" value="1"/>
</dbReference>
<dbReference type="Proteomes" id="UP001652642">
    <property type="component" value="Chromosome 2"/>
</dbReference>
<dbReference type="InterPro" id="IPR026619">
    <property type="entry name" value="CEP95"/>
</dbReference>
<dbReference type="GeneID" id="110073337"/>
<dbReference type="CTD" id="90799"/>
<dbReference type="KEGG" id="pvt:110073337"/>
<dbReference type="GO" id="GO:0000922">
    <property type="term" value="C:spindle pole"/>
    <property type="evidence" value="ECO:0007669"/>
    <property type="project" value="InterPro"/>
</dbReference>
<accession>A0A6J0SWI6</accession>
<evidence type="ECO:0000256" key="2">
    <source>
        <dbReference type="SAM" id="MobiDB-lite"/>
    </source>
</evidence>
<feature type="region of interest" description="Disordered" evidence="2">
    <location>
        <begin position="277"/>
        <end position="412"/>
    </location>
</feature>
<dbReference type="AlphaFoldDB" id="A0A6J0SWI6"/>
<name>A0A6J0SWI6_9SAUR</name>
<feature type="region of interest" description="Disordered" evidence="2">
    <location>
        <begin position="496"/>
        <end position="555"/>
    </location>
</feature>
<dbReference type="PANTHER" id="PTHR22545:SF0">
    <property type="entry name" value="CENTROSOMAL PROTEIN OF 95 KDA"/>
    <property type="match status" value="1"/>
</dbReference>
<organism evidence="4 5">
    <name type="scientific">Pogona vitticeps</name>
    <name type="common">central bearded dragon</name>
    <dbReference type="NCBI Taxonomy" id="103695"/>
    <lineage>
        <taxon>Eukaryota</taxon>
        <taxon>Metazoa</taxon>
        <taxon>Chordata</taxon>
        <taxon>Craniata</taxon>
        <taxon>Vertebrata</taxon>
        <taxon>Euteleostomi</taxon>
        <taxon>Lepidosauria</taxon>
        <taxon>Squamata</taxon>
        <taxon>Bifurcata</taxon>
        <taxon>Unidentata</taxon>
        <taxon>Episquamata</taxon>
        <taxon>Toxicofera</taxon>
        <taxon>Iguania</taxon>
        <taxon>Acrodonta</taxon>
        <taxon>Agamidae</taxon>
        <taxon>Amphibolurinae</taxon>
        <taxon>Pogona</taxon>
    </lineage>
</organism>
<protein>
    <submittedName>
        <fullName evidence="5">Centrosomal protein of 95 kDa isoform X1</fullName>
    </submittedName>
</protein>
<reference evidence="5" key="2">
    <citation type="submission" date="2025-08" db="UniProtKB">
        <authorList>
            <consortium name="RefSeq"/>
        </authorList>
    </citation>
    <scope>IDENTIFICATION</scope>
</reference>
<sequence length="926" mass="106039">MFKSPGWEQWQELHESGVAAAAAAAAAAVAEGGPALPRTMGSPEEREWVNIANDLLAKCNLHLHLNRLSDCGAEVFIHLYQAILGETVPDLIAIPSCQEDDAHNVQAIIDSLALDYLQVSLSHITGENIVKGDKESIRNLLEIFDGLLEYLTEEISEAASQNGDDHNRMAKDEAQSGHKEEQEDDQDLPVPSLKRPSAMGSSESSEIFAPSEEAECSESTSELIKLGDTAYLFSLRNEELTAEREISKRTIESEDLEAFRAPSNILSSKRRVHVTKTEGMAKSVELPREQLSSSAKKLGEPIRPAILLQPPYQPSVPRSLYPADRGSGSSPKGSLPPPAKPQSLASCDFAEPPEQESAPLPGAVSPSRTTSEHPAGDDEQTSEVDAKDVADEIVLDDEVDAGKEMDESIQYTPAPCYLDVLPKSMSLQSTRPKQRNGLTGESQNESCTLTDSLDEEPFHRRRAKKMLSRQELHGMSEKLSRRLNELDRMLKCALGERTREESSADEDQLSQHSDSVMDYREVKAEPATSRLRRLPSRQRSLSTSPPPSSRQLDRVHWRDMRGPAGKMRGHLQREEAQRKLRAELLAKAYEDELRAYEADEQFELAKLKTKAKEMEQKYKEHVFKGPPRISQAAKIYSQKTRPRNLKFNQWISRGGFAKPKKAAPLRIKENDLLPRLLEDFPHLHISRPTMNKMWQQQLAQIEQLKSPTGRNGLKLQSELLETLKKHDLLVDLIKKEQARNRRLQEFQQRIHRQKYTQNKLRERRQQIARSKKYYQDYRVQLRAKMMRARTREEQIFKNVFEEGLEIQKQRLHELRAYAKEKRAEQRRQHQDELESMENYYKDQFSMLAEAVSEERHEIQTRERAHVKTLHKVKHELRSKMEKEIKELQDMIMRNDDNSFFRELEADRLKSRLLVASFQYSKNHQLL</sequence>